<dbReference type="SUPFAM" id="SSF53756">
    <property type="entry name" value="UDP-Glycosyltransferase/glycogen phosphorylase"/>
    <property type="match status" value="1"/>
</dbReference>
<dbReference type="PANTHER" id="PTHR30160">
    <property type="entry name" value="TETRAACYLDISACCHARIDE 4'-KINASE-RELATED"/>
    <property type="match status" value="1"/>
</dbReference>
<evidence type="ECO:0000313" key="4">
    <source>
        <dbReference type="Proteomes" id="UP000477750"/>
    </source>
</evidence>
<dbReference type="CDD" id="cd03789">
    <property type="entry name" value="GT9_LPS_heptosyltransferase"/>
    <property type="match status" value="1"/>
</dbReference>
<gene>
    <name evidence="3" type="ORF">GFD30_08625</name>
</gene>
<comment type="caution">
    <text evidence="3">The sequence shown here is derived from an EMBL/GenBank/DDBJ whole genome shotgun (WGS) entry which is preliminary data.</text>
</comment>
<reference evidence="3 4" key="1">
    <citation type="submission" date="2019-10" db="EMBL/GenBank/DDBJ databases">
        <title>Glycomyces albidus sp. nov., a novel actinomycete isolated from rhizosphere soil of wheat (Triticum aestivum L.).</title>
        <authorList>
            <person name="Qian L."/>
        </authorList>
    </citation>
    <scope>NUCLEOTIDE SEQUENCE [LARGE SCALE GENOMIC DNA]</scope>
    <source>
        <strain evidence="3 4">NEAU-7082</strain>
    </source>
</reference>
<keyword evidence="4" id="KW-1185">Reference proteome</keyword>
<evidence type="ECO:0000256" key="1">
    <source>
        <dbReference type="ARBA" id="ARBA00022676"/>
    </source>
</evidence>
<dbReference type="Pfam" id="PF01075">
    <property type="entry name" value="Glyco_transf_9"/>
    <property type="match status" value="1"/>
</dbReference>
<dbReference type="InterPro" id="IPR002201">
    <property type="entry name" value="Glyco_trans_9"/>
</dbReference>
<organism evidence="3 4">
    <name type="scientific">Glycomyces albidus</name>
    <dbReference type="NCBI Taxonomy" id="2656774"/>
    <lineage>
        <taxon>Bacteria</taxon>
        <taxon>Bacillati</taxon>
        <taxon>Actinomycetota</taxon>
        <taxon>Actinomycetes</taxon>
        <taxon>Glycomycetales</taxon>
        <taxon>Glycomycetaceae</taxon>
        <taxon>Glycomyces</taxon>
    </lineage>
</organism>
<protein>
    <submittedName>
        <fullName evidence="3">Glycosyltransferase family 9 protein</fullName>
    </submittedName>
</protein>
<dbReference type="GO" id="GO:0009244">
    <property type="term" value="P:lipopolysaccharide core region biosynthetic process"/>
    <property type="evidence" value="ECO:0007669"/>
    <property type="project" value="TreeGrafter"/>
</dbReference>
<accession>A0A6L5G7K2</accession>
<dbReference type="GO" id="GO:0005829">
    <property type="term" value="C:cytosol"/>
    <property type="evidence" value="ECO:0007669"/>
    <property type="project" value="TreeGrafter"/>
</dbReference>
<dbReference type="PANTHER" id="PTHR30160:SF1">
    <property type="entry name" value="LIPOPOLYSACCHARIDE 1,2-N-ACETYLGLUCOSAMINETRANSFERASE-RELATED"/>
    <property type="match status" value="1"/>
</dbReference>
<sequence length="342" mass="35619">MRSRVLVVRQDNLGDVLLAGPCVRAVAAAASVTVLAGPRGAAAAALLPGVDDVITWRAPWIDPEPEPVERADVERIRETIARCDFDAALVLTSFHQSPLPTATVLRLAGVPWVGAISDDYPGSLLDLRHRVPAGLPEAERALSLAEAAGYRLPAGDDGRLAVARPLPPVEGLPDRYVAVHPGATAPARRMSPGRLAEAVAALAAAGHDVVVTGAASEAGLTAQVAGVHGLDFAGRTSFAELAYVLERADAVVAPNSAAAHLAAAVGTPVVSLFSPVVPASQWRPYRVPQVLLGDQYAPCRGTRARECPVAGHPCLETVTPGAVLDAVESLVREGRLREEITR</sequence>
<dbReference type="Gene3D" id="3.40.50.2000">
    <property type="entry name" value="Glycogen Phosphorylase B"/>
    <property type="match status" value="2"/>
</dbReference>
<name>A0A6L5G7K2_9ACTN</name>
<evidence type="ECO:0000313" key="3">
    <source>
        <dbReference type="EMBL" id="MQM25632.1"/>
    </source>
</evidence>
<dbReference type="Proteomes" id="UP000477750">
    <property type="component" value="Unassembled WGS sequence"/>
</dbReference>
<dbReference type="GO" id="GO:0008713">
    <property type="term" value="F:ADP-heptose-lipopolysaccharide heptosyltransferase activity"/>
    <property type="evidence" value="ECO:0007669"/>
    <property type="project" value="TreeGrafter"/>
</dbReference>
<dbReference type="RefSeq" id="WP_153024773.1">
    <property type="nucleotide sequence ID" value="NZ_WIAO01000007.1"/>
</dbReference>
<evidence type="ECO:0000256" key="2">
    <source>
        <dbReference type="ARBA" id="ARBA00022679"/>
    </source>
</evidence>
<dbReference type="EMBL" id="WIAO01000007">
    <property type="protein sequence ID" value="MQM25632.1"/>
    <property type="molecule type" value="Genomic_DNA"/>
</dbReference>
<dbReference type="AlphaFoldDB" id="A0A6L5G7K2"/>
<proteinExistence type="predicted"/>
<keyword evidence="2 3" id="KW-0808">Transferase</keyword>
<keyword evidence="1" id="KW-0328">Glycosyltransferase</keyword>
<dbReference type="InterPro" id="IPR051199">
    <property type="entry name" value="LPS_LOS_Heptosyltrfase"/>
</dbReference>